<dbReference type="ExpressionAtlas" id="N1QQB4">
    <property type="expression patterns" value="baseline"/>
</dbReference>
<dbReference type="AlphaFoldDB" id="N1QQB4"/>
<accession>N1QQB4</accession>
<protein>
    <recommendedName>
        <fullName evidence="1">F-box protein AT5G49610-like beta-propeller domain-containing protein</fullName>
    </recommendedName>
</protein>
<dbReference type="PANTHER" id="PTHR33207">
    <property type="entry name" value="F-BOX DOMAIN CONTAINING PROTEIN-RELATED"/>
    <property type="match status" value="1"/>
</dbReference>
<sequence length="494" mass="56416">MATQLGQPSPAVAPAKYDPAATYITAIGDDLLREIFLRLPSLPSLVRAALACRTFLRAVRSSPAFRRRFRALHPPQILGYFTVHYRTAIPAFVPLRSRSDRDLAAVVRGSDFFFTRLPEDGDDTRWASNGKCSGYVFIHNQRTDQRQISAYNPLTQALNVFPYPPQEACDPSYLDFRIIFSEDDRRSFRVVCVRHRRRRLRTLARLSVFSSDSREWQGFPWVDTSVPQPRDDGGDKCLLSSYTATPVDEFDRLVYWKHKNQAYIVVLNAATLQLSRIDLPPHLKDMDSIEFKLGPTKDGKLCMSFTDHFAANEGMLNVWFWRADGDGVDKWMSHKIFPLSKFVDFSMCSEEYAVTAQVKGVIDDFVHLSVYYLNTKFFLSFCLETEKVNKLFEYGLCVDPYIMPWPSSLVCNKEDSETEVTGDSVVDDYHVGTEETPSVLLTALQSYKEALINGDVAKAAEIEAFLLSIEDEKKSHSCRIDSCWRLHLEDKCLH</sequence>
<organism evidence="2">
    <name type="scientific">Aegilops tauschii</name>
    <name type="common">Tausch's goatgrass</name>
    <name type="synonym">Aegilops squarrosa</name>
    <dbReference type="NCBI Taxonomy" id="37682"/>
    <lineage>
        <taxon>Eukaryota</taxon>
        <taxon>Viridiplantae</taxon>
        <taxon>Streptophyta</taxon>
        <taxon>Embryophyta</taxon>
        <taxon>Tracheophyta</taxon>
        <taxon>Spermatophyta</taxon>
        <taxon>Magnoliopsida</taxon>
        <taxon>Liliopsida</taxon>
        <taxon>Poales</taxon>
        <taxon>Poaceae</taxon>
        <taxon>BOP clade</taxon>
        <taxon>Pooideae</taxon>
        <taxon>Triticodae</taxon>
        <taxon>Triticeae</taxon>
        <taxon>Triticinae</taxon>
        <taxon>Aegilops</taxon>
    </lineage>
</organism>
<reference evidence="2" key="1">
    <citation type="submission" date="2015-06" db="UniProtKB">
        <authorList>
            <consortium name="EnsemblPlants"/>
        </authorList>
    </citation>
    <scope>IDENTIFICATION</scope>
</reference>
<feature type="domain" description="F-box protein AT5G49610-like beta-propeller" evidence="1">
    <location>
        <begin position="132"/>
        <end position="407"/>
    </location>
</feature>
<dbReference type="SUPFAM" id="SSF81383">
    <property type="entry name" value="F-box domain"/>
    <property type="match status" value="1"/>
</dbReference>
<dbReference type="InterPro" id="IPR056594">
    <property type="entry name" value="AT5G49610-like_b-prop"/>
</dbReference>
<dbReference type="EnsemblPlants" id="EMT01217">
    <property type="protein sequence ID" value="EMT01217"/>
    <property type="gene ID" value="F775_20461"/>
</dbReference>
<evidence type="ECO:0000259" key="1">
    <source>
        <dbReference type="Pfam" id="PF23635"/>
    </source>
</evidence>
<dbReference type="InterPro" id="IPR036047">
    <property type="entry name" value="F-box-like_dom_sf"/>
</dbReference>
<evidence type="ECO:0000313" key="2">
    <source>
        <dbReference type="EnsemblPlants" id="EMT01217"/>
    </source>
</evidence>
<proteinExistence type="predicted"/>
<name>N1QQB4_AEGTA</name>
<dbReference type="Pfam" id="PF23635">
    <property type="entry name" value="Beta-prop_AT5G49610-like"/>
    <property type="match status" value="1"/>
</dbReference>